<reference evidence="1" key="1">
    <citation type="submission" date="2017-06" db="EMBL/GenBank/DDBJ databases">
        <title>Novel phages from South African skin metaviromes.</title>
        <authorList>
            <person name="van Zyl L.J."/>
            <person name="Abrahams Y."/>
            <person name="Stander E.A."/>
            <person name="Kirby B.M."/>
            <person name="Clavaud C."/>
            <person name="Farcet C."/>
            <person name="Breton L."/>
            <person name="Trindade M.I."/>
        </authorList>
    </citation>
    <scope>NUCLEOTIDE SEQUENCE</scope>
</reference>
<organism evidence="1">
    <name type="scientific">uncultured Caudovirales phage</name>
    <dbReference type="NCBI Taxonomy" id="2100421"/>
    <lineage>
        <taxon>Viruses</taxon>
        <taxon>Duplodnaviria</taxon>
        <taxon>Heunggongvirae</taxon>
        <taxon>Uroviricota</taxon>
        <taxon>Caudoviricetes</taxon>
        <taxon>Peduoviridae</taxon>
        <taxon>Maltschvirus</taxon>
        <taxon>Maltschvirus maltsch</taxon>
    </lineage>
</organism>
<accession>A0A2H4J7L0</accession>
<evidence type="ECO:0000313" key="1">
    <source>
        <dbReference type="EMBL" id="ASN71252.1"/>
    </source>
</evidence>
<gene>
    <name evidence="1" type="ORF">10F5_55</name>
</gene>
<dbReference type="EMBL" id="MF417921">
    <property type="protein sequence ID" value="ASN71252.1"/>
    <property type="molecule type" value="Genomic_DNA"/>
</dbReference>
<sequence length="75" mass="8687">MKDNKWITLKDELTQKYIELHGESNNITNNMLTDEIANILVGKRVVKQQLQRMDQLDGTHEFQNLLSDLEACNGQ</sequence>
<protein>
    <submittedName>
        <fullName evidence="1">Uncharacterized protein</fullName>
    </submittedName>
</protein>
<proteinExistence type="predicted"/>
<name>A0A2H4J7L0_9CAUD</name>